<gene>
    <name evidence="1" type="ORF">MANES_14G102600v8</name>
</gene>
<dbReference type="InterPro" id="IPR040274">
    <property type="entry name" value="CLE27/CLE43"/>
</dbReference>
<dbReference type="Gramene" id="Manes.14G102600.1.v8.1">
    <property type="protein sequence ID" value="Manes.14G102600.1.v8.1.CDS.1"/>
    <property type="gene ID" value="Manes.14G102600.v8.1"/>
</dbReference>
<proteinExistence type="predicted"/>
<reference evidence="2" key="1">
    <citation type="journal article" date="2016" name="Nat. Biotechnol.">
        <title>Sequencing wild and cultivated cassava and related species reveals extensive interspecific hybridization and genetic diversity.</title>
        <authorList>
            <person name="Bredeson J.V."/>
            <person name="Lyons J.B."/>
            <person name="Prochnik S.E."/>
            <person name="Wu G.A."/>
            <person name="Ha C.M."/>
            <person name="Edsinger-Gonzales E."/>
            <person name="Grimwood J."/>
            <person name="Schmutz J."/>
            <person name="Rabbi I.Y."/>
            <person name="Egesi C."/>
            <person name="Nauluvula P."/>
            <person name="Lebot V."/>
            <person name="Ndunguru J."/>
            <person name="Mkamilo G."/>
            <person name="Bart R.S."/>
            <person name="Setter T.L."/>
            <person name="Gleadow R.M."/>
            <person name="Kulakow P."/>
            <person name="Ferguson M.E."/>
            <person name="Rounsley S."/>
            <person name="Rokhsar D.S."/>
        </authorList>
    </citation>
    <scope>NUCLEOTIDE SEQUENCE [LARGE SCALE GENOMIC DNA]</scope>
    <source>
        <strain evidence="2">cv. AM560-2</strain>
    </source>
</reference>
<dbReference type="PANTHER" id="PTHR37184:SF2">
    <property type="entry name" value="CLAVATA3_ESR (CLE)-RELATED PROTEIN 43"/>
    <property type="match status" value="1"/>
</dbReference>
<name>A0A2C9UKL3_MANES</name>
<dbReference type="EMBL" id="CM004400">
    <property type="protein sequence ID" value="OAY31320.1"/>
    <property type="molecule type" value="Genomic_DNA"/>
</dbReference>
<dbReference type="PANTHER" id="PTHR37184">
    <property type="entry name" value="CLAVATA3/ESR (CLE)-RELATED PROTEIN 27"/>
    <property type="match status" value="1"/>
</dbReference>
<sequence length="104" mass="11969">MSFSSSRRSIMYSSSLLVLVVFLIFVLQIWVCSDCKAGAIRIFPDNGMAPNLKQRNISTTDNKDSKEDLFHKFFNGRQYSFNTTKKGFEENKRRVPSCPDPLHN</sequence>
<evidence type="ECO:0000313" key="2">
    <source>
        <dbReference type="Proteomes" id="UP000091857"/>
    </source>
</evidence>
<dbReference type="Proteomes" id="UP000091857">
    <property type="component" value="Chromosome 14"/>
</dbReference>
<organism evidence="1 2">
    <name type="scientific">Manihot esculenta</name>
    <name type="common">Cassava</name>
    <name type="synonym">Jatropha manihot</name>
    <dbReference type="NCBI Taxonomy" id="3983"/>
    <lineage>
        <taxon>Eukaryota</taxon>
        <taxon>Viridiplantae</taxon>
        <taxon>Streptophyta</taxon>
        <taxon>Embryophyta</taxon>
        <taxon>Tracheophyta</taxon>
        <taxon>Spermatophyta</taxon>
        <taxon>Magnoliopsida</taxon>
        <taxon>eudicotyledons</taxon>
        <taxon>Gunneridae</taxon>
        <taxon>Pentapetalae</taxon>
        <taxon>rosids</taxon>
        <taxon>fabids</taxon>
        <taxon>Malpighiales</taxon>
        <taxon>Euphorbiaceae</taxon>
        <taxon>Crotonoideae</taxon>
        <taxon>Manihoteae</taxon>
        <taxon>Manihot</taxon>
    </lineage>
</organism>
<keyword evidence="2" id="KW-1185">Reference proteome</keyword>
<dbReference type="AlphaFoldDB" id="A0A2C9UKL3"/>
<accession>A0A2C9UKL3</accession>
<protein>
    <submittedName>
        <fullName evidence="1">Uncharacterized protein</fullName>
    </submittedName>
</protein>
<comment type="caution">
    <text evidence="1">The sequence shown here is derived from an EMBL/GenBank/DDBJ whole genome shotgun (WGS) entry which is preliminary data.</text>
</comment>
<evidence type="ECO:0000313" key="1">
    <source>
        <dbReference type="EMBL" id="OAY31320.1"/>
    </source>
</evidence>